<dbReference type="AlphaFoldDB" id="A0A087SS22"/>
<reference evidence="1 2" key="1">
    <citation type="journal article" date="2014" name="BMC Genomics">
        <title>Oil accumulation mechanisms of the oleaginous microalga Chlorella protothecoides revealed through its genome, transcriptomes, and proteomes.</title>
        <authorList>
            <person name="Gao C."/>
            <person name="Wang Y."/>
            <person name="Shen Y."/>
            <person name="Yan D."/>
            <person name="He X."/>
            <person name="Dai J."/>
            <person name="Wu Q."/>
        </authorList>
    </citation>
    <scope>NUCLEOTIDE SEQUENCE [LARGE SCALE GENOMIC DNA]</scope>
    <source>
        <strain evidence="1 2">0710</strain>
    </source>
</reference>
<protein>
    <submittedName>
        <fullName evidence="1">Uncharacterized protein</fullName>
    </submittedName>
</protein>
<evidence type="ECO:0000313" key="2">
    <source>
        <dbReference type="Proteomes" id="UP000028924"/>
    </source>
</evidence>
<dbReference type="KEGG" id="apro:F751_0267"/>
<name>A0A087SS22_AUXPR</name>
<accession>A0A087SS22</accession>
<organism evidence="1 2">
    <name type="scientific">Auxenochlorella protothecoides</name>
    <name type="common">Green microalga</name>
    <name type="synonym">Chlorella protothecoides</name>
    <dbReference type="NCBI Taxonomy" id="3075"/>
    <lineage>
        <taxon>Eukaryota</taxon>
        <taxon>Viridiplantae</taxon>
        <taxon>Chlorophyta</taxon>
        <taxon>core chlorophytes</taxon>
        <taxon>Trebouxiophyceae</taxon>
        <taxon>Chlorellales</taxon>
        <taxon>Chlorellaceae</taxon>
        <taxon>Auxenochlorella</taxon>
    </lineage>
</organism>
<dbReference type="Proteomes" id="UP000028924">
    <property type="component" value="Unassembled WGS sequence"/>
</dbReference>
<dbReference type="GeneID" id="23611658"/>
<sequence>MLSQEIARHQSSQSTHSAWPVMIPAGYSHAILGISPNQSSILKSYVSGRHPTCHVEGWAPAGFCHAASAWTKQKRRLPGPLMRAALTRPVGSSIAPSWTASTLCRSSCMCCTVFWRSEVEMTRCASPLSACAAVSPWMSSRAGPVEPACWAWGKPTSAVA</sequence>
<proteinExistence type="predicted"/>
<dbReference type="EMBL" id="KL662173">
    <property type="protein sequence ID" value="KFM28526.1"/>
    <property type="molecule type" value="Genomic_DNA"/>
</dbReference>
<evidence type="ECO:0000313" key="1">
    <source>
        <dbReference type="EMBL" id="KFM28526.1"/>
    </source>
</evidence>
<dbReference type="RefSeq" id="XP_011401560.1">
    <property type="nucleotide sequence ID" value="XM_011403258.1"/>
</dbReference>
<gene>
    <name evidence="1" type="ORF">F751_0267</name>
</gene>
<keyword evidence="2" id="KW-1185">Reference proteome</keyword>